<evidence type="ECO:0000256" key="1">
    <source>
        <dbReference type="SAM" id="Phobius"/>
    </source>
</evidence>
<evidence type="ECO:0000313" key="3">
    <source>
        <dbReference type="Proteomes" id="UP000006729"/>
    </source>
</evidence>
<organism evidence="2 3">
    <name type="scientific">Populus trichocarpa</name>
    <name type="common">Western balsam poplar</name>
    <name type="synonym">Populus balsamifera subsp. trichocarpa</name>
    <dbReference type="NCBI Taxonomy" id="3694"/>
    <lineage>
        <taxon>Eukaryota</taxon>
        <taxon>Viridiplantae</taxon>
        <taxon>Streptophyta</taxon>
        <taxon>Embryophyta</taxon>
        <taxon>Tracheophyta</taxon>
        <taxon>Spermatophyta</taxon>
        <taxon>Magnoliopsida</taxon>
        <taxon>eudicotyledons</taxon>
        <taxon>Gunneridae</taxon>
        <taxon>Pentapetalae</taxon>
        <taxon>rosids</taxon>
        <taxon>fabids</taxon>
        <taxon>Malpighiales</taxon>
        <taxon>Salicaceae</taxon>
        <taxon>Saliceae</taxon>
        <taxon>Populus</taxon>
    </lineage>
</organism>
<keyword evidence="1" id="KW-1133">Transmembrane helix</keyword>
<feature type="transmembrane region" description="Helical" evidence="1">
    <location>
        <begin position="112"/>
        <end position="131"/>
    </location>
</feature>
<dbReference type="Proteomes" id="UP000006729">
    <property type="component" value="Chromosome 6"/>
</dbReference>
<keyword evidence="1" id="KW-0472">Membrane</keyword>
<evidence type="ECO:0000313" key="2">
    <source>
        <dbReference type="EMBL" id="PNT29025.1"/>
    </source>
</evidence>
<dbReference type="AlphaFoldDB" id="A0A2K1ZUR7"/>
<dbReference type="InParanoid" id="A0A2K1ZUR7"/>
<keyword evidence="1" id="KW-0812">Transmembrane</keyword>
<gene>
    <name evidence="2" type="ORF">POPTR_006G005200</name>
</gene>
<reference evidence="2 3" key="1">
    <citation type="journal article" date="2006" name="Science">
        <title>The genome of black cottonwood, Populus trichocarpa (Torr. &amp; Gray).</title>
        <authorList>
            <person name="Tuskan G.A."/>
            <person name="Difazio S."/>
            <person name="Jansson S."/>
            <person name="Bohlmann J."/>
            <person name="Grigoriev I."/>
            <person name="Hellsten U."/>
            <person name="Putnam N."/>
            <person name="Ralph S."/>
            <person name="Rombauts S."/>
            <person name="Salamov A."/>
            <person name="Schein J."/>
            <person name="Sterck L."/>
            <person name="Aerts A."/>
            <person name="Bhalerao R.R."/>
            <person name="Bhalerao R.P."/>
            <person name="Blaudez D."/>
            <person name="Boerjan W."/>
            <person name="Brun A."/>
            <person name="Brunner A."/>
            <person name="Busov V."/>
            <person name="Campbell M."/>
            <person name="Carlson J."/>
            <person name="Chalot M."/>
            <person name="Chapman J."/>
            <person name="Chen G.L."/>
            <person name="Cooper D."/>
            <person name="Coutinho P.M."/>
            <person name="Couturier J."/>
            <person name="Covert S."/>
            <person name="Cronk Q."/>
            <person name="Cunningham R."/>
            <person name="Davis J."/>
            <person name="Degroeve S."/>
            <person name="Dejardin A."/>
            <person name="Depamphilis C."/>
            <person name="Detter J."/>
            <person name="Dirks B."/>
            <person name="Dubchak I."/>
            <person name="Duplessis S."/>
            <person name="Ehlting J."/>
            <person name="Ellis B."/>
            <person name="Gendler K."/>
            <person name="Goodstein D."/>
            <person name="Gribskov M."/>
            <person name="Grimwood J."/>
            <person name="Groover A."/>
            <person name="Gunter L."/>
            <person name="Hamberger B."/>
            <person name="Heinze B."/>
            <person name="Helariutta Y."/>
            <person name="Henrissat B."/>
            <person name="Holligan D."/>
            <person name="Holt R."/>
            <person name="Huang W."/>
            <person name="Islam-Faridi N."/>
            <person name="Jones S."/>
            <person name="Jones-Rhoades M."/>
            <person name="Jorgensen R."/>
            <person name="Joshi C."/>
            <person name="Kangasjarvi J."/>
            <person name="Karlsson J."/>
            <person name="Kelleher C."/>
            <person name="Kirkpatrick R."/>
            <person name="Kirst M."/>
            <person name="Kohler A."/>
            <person name="Kalluri U."/>
            <person name="Larimer F."/>
            <person name="Leebens-Mack J."/>
            <person name="Leple J.C."/>
            <person name="Locascio P."/>
            <person name="Lou Y."/>
            <person name="Lucas S."/>
            <person name="Martin F."/>
            <person name="Montanini B."/>
            <person name="Napoli C."/>
            <person name="Nelson D.R."/>
            <person name="Nelson C."/>
            <person name="Nieminen K."/>
            <person name="Nilsson O."/>
            <person name="Pereda V."/>
            <person name="Peter G."/>
            <person name="Philippe R."/>
            <person name="Pilate G."/>
            <person name="Poliakov A."/>
            <person name="Razumovskaya J."/>
            <person name="Richardson P."/>
            <person name="Rinaldi C."/>
            <person name="Ritland K."/>
            <person name="Rouze P."/>
            <person name="Ryaboy D."/>
            <person name="Schmutz J."/>
            <person name="Schrader J."/>
            <person name="Segerman B."/>
            <person name="Shin H."/>
            <person name="Siddiqui A."/>
            <person name="Sterky F."/>
            <person name="Terry A."/>
            <person name="Tsai C.J."/>
            <person name="Uberbacher E."/>
            <person name="Unneberg P."/>
            <person name="Vahala J."/>
            <person name="Wall K."/>
            <person name="Wessler S."/>
            <person name="Yang G."/>
            <person name="Yin T."/>
            <person name="Douglas C."/>
            <person name="Marra M."/>
            <person name="Sandberg G."/>
            <person name="Van de Peer Y."/>
            <person name="Rokhsar D."/>
        </authorList>
    </citation>
    <scope>NUCLEOTIDE SEQUENCE [LARGE SCALE GENOMIC DNA]</scope>
    <source>
        <strain evidence="3">cv. Nisqually</strain>
    </source>
</reference>
<proteinExistence type="predicted"/>
<dbReference type="EMBL" id="CM009295">
    <property type="protein sequence ID" value="PNT29025.1"/>
    <property type="molecule type" value="Genomic_DNA"/>
</dbReference>
<protein>
    <submittedName>
        <fullName evidence="2">Uncharacterized protein</fullName>
    </submittedName>
</protein>
<accession>A0A2K1ZUR7</accession>
<feature type="transmembrane region" description="Helical" evidence="1">
    <location>
        <begin position="70"/>
        <end position="91"/>
    </location>
</feature>
<name>A0A2K1ZUR7_POPTR</name>
<keyword evidence="3" id="KW-1185">Reference proteome</keyword>
<sequence>MMVWISHSQVSQSTDNFCFENLSFWCILSTEVMKFSSIEVFAFLSSIGVSSANQTGLYICINVLCIRNQFIFLPIFTSENSVVLHVLVHVITRNFDFARAMSFQTECCKFNIRLMHGLVFTCVDFLILFNLS</sequence>